<name>A0A0L7RE39_9HYME</name>
<proteinExistence type="predicted"/>
<protein>
    <submittedName>
        <fullName evidence="2">Uncharacterized protein</fullName>
    </submittedName>
</protein>
<evidence type="ECO:0000313" key="3">
    <source>
        <dbReference type="Proteomes" id="UP000053825"/>
    </source>
</evidence>
<dbReference type="AlphaFoldDB" id="A0A0L7RE39"/>
<accession>A0A0L7RE39</accession>
<organism evidence="2 3">
    <name type="scientific">Habropoda laboriosa</name>
    <dbReference type="NCBI Taxonomy" id="597456"/>
    <lineage>
        <taxon>Eukaryota</taxon>
        <taxon>Metazoa</taxon>
        <taxon>Ecdysozoa</taxon>
        <taxon>Arthropoda</taxon>
        <taxon>Hexapoda</taxon>
        <taxon>Insecta</taxon>
        <taxon>Pterygota</taxon>
        <taxon>Neoptera</taxon>
        <taxon>Endopterygota</taxon>
        <taxon>Hymenoptera</taxon>
        <taxon>Apocrita</taxon>
        <taxon>Aculeata</taxon>
        <taxon>Apoidea</taxon>
        <taxon>Anthophila</taxon>
        <taxon>Apidae</taxon>
        <taxon>Habropoda</taxon>
    </lineage>
</organism>
<feature type="signal peptide" evidence="1">
    <location>
        <begin position="1"/>
        <end position="23"/>
    </location>
</feature>
<dbReference type="EMBL" id="KQ414613">
    <property type="protein sequence ID" value="KOC69094.1"/>
    <property type="molecule type" value="Genomic_DNA"/>
</dbReference>
<dbReference type="Proteomes" id="UP000053825">
    <property type="component" value="Unassembled WGS sequence"/>
</dbReference>
<evidence type="ECO:0000313" key="2">
    <source>
        <dbReference type="EMBL" id="KOC69094.1"/>
    </source>
</evidence>
<keyword evidence="1" id="KW-0732">Signal</keyword>
<feature type="chain" id="PRO_5005575273" evidence="1">
    <location>
        <begin position="24"/>
        <end position="238"/>
    </location>
</feature>
<reference evidence="2 3" key="1">
    <citation type="submission" date="2015-07" db="EMBL/GenBank/DDBJ databases">
        <title>The genome of Habropoda laboriosa.</title>
        <authorList>
            <person name="Pan H."/>
            <person name="Kapheim K."/>
        </authorList>
    </citation>
    <scope>NUCLEOTIDE SEQUENCE [LARGE SCALE GENOMIC DNA]</scope>
    <source>
        <strain evidence="2">0110345459</strain>
    </source>
</reference>
<keyword evidence="3" id="KW-1185">Reference proteome</keyword>
<gene>
    <name evidence="2" type="ORF">WH47_09651</name>
</gene>
<sequence length="238" mass="26241">MNTITRATVLFAVCCTVFTGVFGHDGKPVEDLLRDIFIPERIVLDSLNTMERIAKNLGKLMEDIGKGSFPIDPLSNLKNIVQQLEPVNSHIAEHPRHVEKEGRDHDPKIGRRSEVDVDVKGVPDSVKDSDSILNIGRRSTVDVDVRKRGPVSVKHSEPILNIGRRSTVDVDVKKGVPVSVRVSDPVPKIDRRSTVDVDVRKRGPVSVKHSDPILKIVRRSAVDVGVKEGVPLSVQVSK</sequence>
<evidence type="ECO:0000256" key="1">
    <source>
        <dbReference type="SAM" id="SignalP"/>
    </source>
</evidence>